<comment type="caution">
    <text evidence="2">The sequence shown here is derived from an EMBL/GenBank/DDBJ whole genome shotgun (WGS) entry which is preliminary data.</text>
</comment>
<evidence type="ECO:0000313" key="2">
    <source>
        <dbReference type="EMBL" id="KAK3947521.1"/>
    </source>
</evidence>
<feature type="region of interest" description="Disordered" evidence="1">
    <location>
        <begin position="255"/>
        <end position="304"/>
    </location>
</feature>
<organism evidence="2 3">
    <name type="scientific">Pseudoneurospora amorphoporcata</name>
    <dbReference type="NCBI Taxonomy" id="241081"/>
    <lineage>
        <taxon>Eukaryota</taxon>
        <taxon>Fungi</taxon>
        <taxon>Dikarya</taxon>
        <taxon>Ascomycota</taxon>
        <taxon>Pezizomycotina</taxon>
        <taxon>Sordariomycetes</taxon>
        <taxon>Sordariomycetidae</taxon>
        <taxon>Sordariales</taxon>
        <taxon>Sordariaceae</taxon>
        <taxon>Pseudoneurospora</taxon>
    </lineage>
</organism>
<evidence type="ECO:0000256" key="1">
    <source>
        <dbReference type="SAM" id="MobiDB-lite"/>
    </source>
</evidence>
<sequence length="304" mass="34552">MIDGGTPYRKENNLDEVYLHRSNSTQSVNWKGRLPKPAPDSIAGQIMFLPTEPELERQAWDPEGNPMHKDGYGHPVLILTNQDHEGFVVVQKASIPFNALKASYMQIDDGERVDPDATTVLRLYNDHNIRPIYLKKRSFVETRTSYKCPLNILQPYDKFGKPLHVDLESLDLAIVRVLFARFKPPNKDENHNHVFHLNSYTHIKAASTSPPRKPHLGQKPLQLAQPEHLGQPEQPAEPAPSHKIRDSILKSFHMDRLLATSRKDKDVESSEKEDMAKQAGGPSKLVKQFMRSARRTPISWSAPP</sequence>
<dbReference type="Proteomes" id="UP001303222">
    <property type="component" value="Unassembled WGS sequence"/>
</dbReference>
<evidence type="ECO:0000313" key="3">
    <source>
        <dbReference type="Proteomes" id="UP001303222"/>
    </source>
</evidence>
<proteinExistence type="predicted"/>
<keyword evidence="3" id="KW-1185">Reference proteome</keyword>
<dbReference type="EMBL" id="MU859341">
    <property type="protein sequence ID" value="KAK3947521.1"/>
    <property type="molecule type" value="Genomic_DNA"/>
</dbReference>
<dbReference type="AlphaFoldDB" id="A0AAN6NKH6"/>
<name>A0AAN6NKH6_9PEZI</name>
<protein>
    <submittedName>
        <fullName evidence="2">Uncharacterized protein</fullName>
    </submittedName>
</protein>
<feature type="compositionally biased region" description="Basic and acidic residues" evidence="1">
    <location>
        <begin position="255"/>
        <end position="276"/>
    </location>
</feature>
<accession>A0AAN6NKH6</accession>
<gene>
    <name evidence="2" type="ORF">QBC32DRAFT_374233</name>
</gene>
<reference evidence="2" key="2">
    <citation type="submission" date="2023-06" db="EMBL/GenBank/DDBJ databases">
        <authorList>
            <consortium name="Lawrence Berkeley National Laboratory"/>
            <person name="Mondo S.J."/>
            <person name="Hensen N."/>
            <person name="Bonometti L."/>
            <person name="Westerberg I."/>
            <person name="Brannstrom I.O."/>
            <person name="Guillou S."/>
            <person name="Cros-Aarteil S."/>
            <person name="Calhoun S."/>
            <person name="Haridas S."/>
            <person name="Kuo A."/>
            <person name="Pangilinan J."/>
            <person name="Riley R."/>
            <person name="Labutti K."/>
            <person name="Andreopoulos B."/>
            <person name="Lipzen A."/>
            <person name="Chen C."/>
            <person name="Yanf M."/>
            <person name="Daum C."/>
            <person name="Ng V."/>
            <person name="Clum A."/>
            <person name="Steindorff A."/>
            <person name="Ohm R."/>
            <person name="Martin F."/>
            <person name="Silar P."/>
            <person name="Natvig D."/>
            <person name="Lalanne C."/>
            <person name="Gautier V."/>
            <person name="Ament-Velasquez S.L."/>
            <person name="Kruys A."/>
            <person name="Hutchinson M.I."/>
            <person name="Powell A.J."/>
            <person name="Barry K."/>
            <person name="Miller A.N."/>
            <person name="Grigoriev I.V."/>
            <person name="Debuchy R."/>
            <person name="Gladieux P."/>
            <person name="Thoren M.H."/>
            <person name="Johannesson H."/>
        </authorList>
    </citation>
    <scope>NUCLEOTIDE SEQUENCE</scope>
    <source>
        <strain evidence="2">CBS 626.80</strain>
    </source>
</reference>
<reference evidence="2" key="1">
    <citation type="journal article" date="2023" name="Mol. Phylogenet. Evol.">
        <title>Genome-scale phylogeny and comparative genomics of the fungal order Sordariales.</title>
        <authorList>
            <person name="Hensen N."/>
            <person name="Bonometti L."/>
            <person name="Westerberg I."/>
            <person name="Brannstrom I.O."/>
            <person name="Guillou S."/>
            <person name="Cros-Aarteil S."/>
            <person name="Calhoun S."/>
            <person name="Haridas S."/>
            <person name="Kuo A."/>
            <person name="Mondo S."/>
            <person name="Pangilinan J."/>
            <person name="Riley R."/>
            <person name="LaButti K."/>
            <person name="Andreopoulos B."/>
            <person name="Lipzen A."/>
            <person name="Chen C."/>
            <person name="Yan M."/>
            <person name="Daum C."/>
            <person name="Ng V."/>
            <person name="Clum A."/>
            <person name="Steindorff A."/>
            <person name="Ohm R.A."/>
            <person name="Martin F."/>
            <person name="Silar P."/>
            <person name="Natvig D.O."/>
            <person name="Lalanne C."/>
            <person name="Gautier V."/>
            <person name="Ament-Velasquez S.L."/>
            <person name="Kruys A."/>
            <person name="Hutchinson M.I."/>
            <person name="Powell A.J."/>
            <person name="Barry K."/>
            <person name="Miller A.N."/>
            <person name="Grigoriev I.V."/>
            <person name="Debuchy R."/>
            <person name="Gladieux P."/>
            <person name="Hiltunen Thoren M."/>
            <person name="Johannesson H."/>
        </authorList>
    </citation>
    <scope>NUCLEOTIDE SEQUENCE</scope>
    <source>
        <strain evidence="2">CBS 626.80</strain>
    </source>
</reference>